<comment type="similarity">
    <text evidence="1">Belongs to the transglycosylase family. Rpf subfamily.</text>
</comment>
<dbReference type="EMBL" id="SNXZ01000005">
    <property type="protein sequence ID" value="TDP95190.1"/>
    <property type="molecule type" value="Genomic_DNA"/>
</dbReference>
<gene>
    <name evidence="5" type="ORF">EV186_105422</name>
</gene>
<protein>
    <submittedName>
        <fullName evidence="5">LysM domain-containing protein</fullName>
    </submittedName>
</protein>
<feature type="compositionally biased region" description="Polar residues" evidence="3">
    <location>
        <begin position="108"/>
        <end position="126"/>
    </location>
</feature>
<organism evidence="5 6">
    <name type="scientific">Labedaea rhizosphaerae</name>
    <dbReference type="NCBI Taxonomy" id="598644"/>
    <lineage>
        <taxon>Bacteria</taxon>
        <taxon>Bacillati</taxon>
        <taxon>Actinomycetota</taxon>
        <taxon>Actinomycetes</taxon>
        <taxon>Pseudonocardiales</taxon>
        <taxon>Pseudonocardiaceae</taxon>
        <taxon>Labedaea</taxon>
    </lineage>
</organism>
<accession>A0A4R6S608</accession>
<dbReference type="PANTHER" id="PTHR34700">
    <property type="entry name" value="POTASSIUM BINDING PROTEIN KBP"/>
    <property type="match status" value="1"/>
</dbReference>
<dbReference type="InterPro" id="IPR010618">
    <property type="entry name" value="RPF"/>
</dbReference>
<dbReference type="SUPFAM" id="SSF53955">
    <property type="entry name" value="Lysozyme-like"/>
    <property type="match status" value="1"/>
</dbReference>
<dbReference type="CDD" id="cd00118">
    <property type="entry name" value="LysM"/>
    <property type="match status" value="1"/>
</dbReference>
<sequence>MLACGFALGVPLIGLGGVAEAEPDWDAIAACESGGNWHANTGNGYYGGLQFSPGTWRANGGQGSPANASREEQIRVARNVLAGQGIGAWPVCGRRGGGGGGDSAPVTHHQSPAPQSHHNNRPSRSNPDGDYVIAKGDTLSGIAAKHRITGGWRALWQRNKAYVPDPNYLVVGQRIKLR</sequence>
<dbReference type="InterPro" id="IPR036779">
    <property type="entry name" value="LysM_dom_sf"/>
</dbReference>
<comment type="caution">
    <text evidence="5">The sequence shown here is derived from an EMBL/GenBank/DDBJ whole genome shotgun (WGS) entry which is preliminary data.</text>
</comment>
<dbReference type="Gene3D" id="3.10.350.10">
    <property type="entry name" value="LysM domain"/>
    <property type="match status" value="1"/>
</dbReference>
<dbReference type="PROSITE" id="PS51782">
    <property type="entry name" value="LYSM"/>
    <property type="match status" value="1"/>
</dbReference>
<dbReference type="SUPFAM" id="SSF54106">
    <property type="entry name" value="LysM domain"/>
    <property type="match status" value="1"/>
</dbReference>
<keyword evidence="2" id="KW-0378">Hydrolase</keyword>
<dbReference type="Proteomes" id="UP000295444">
    <property type="component" value="Unassembled WGS sequence"/>
</dbReference>
<evidence type="ECO:0000313" key="5">
    <source>
        <dbReference type="EMBL" id="TDP95190.1"/>
    </source>
</evidence>
<dbReference type="InterPro" id="IPR052196">
    <property type="entry name" value="Bact_Kbp"/>
</dbReference>
<evidence type="ECO:0000313" key="6">
    <source>
        <dbReference type="Proteomes" id="UP000295444"/>
    </source>
</evidence>
<dbReference type="InterPro" id="IPR023346">
    <property type="entry name" value="Lysozyme-like_dom_sf"/>
</dbReference>
<dbReference type="CDD" id="cd13925">
    <property type="entry name" value="RPF"/>
    <property type="match status" value="1"/>
</dbReference>
<dbReference type="Pfam" id="PF01476">
    <property type="entry name" value="LysM"/>
    <property type="match status" value="1"/>
</dbReference>
<dbReference type="SMART" id="SM00257">
    <property type="entry name" value="LysM"/>
    <property type="match status" value="1"/>
</dbReference>
<proteinExistence type="inferred from homology"/>
<evidence type="ECO:0000256" key="3">
    <source>
        <dbReference type="SAM" id="MobiDB-lite"/>
    </source>
</evidence>
<reference evidence="5 6" key="1">
    <citation type="submission" date="2019-03" db="EMBL/GenBank/DDBJ databases">
        <title>Genomic Encyclopedia of Type Strains, Phase IV (KMG-IV): sequencing the most valuable type-strain genomes for metagenomic binning, comparative biology and taxonomic classification.</title>
        <authorList>
            <person name="Goeker M."/>
        </authorList>
    </citation>
    <scope>NUCLEOTIDE SEQUENCE [LARGE SCALE GENOMIC DNA]</scope>
    <source>
        <strain evidence="5 6">DSM 45361</strain>
    </source>
</reference>
<dbReference type="PANTHER" id="PTHR34700:SF4">
    <property type="entry name" value="PHAGE-LIKE ELEMENT PBSX PROTEIN XKDP"/>
    <property type="match status" value="1"/>
</dbReference>
<evidence type="ECO:0000256" key="2">
    <source>
        <dbReference type="ARBA" id="ARBA00022801"/>
    </source>
</evidence>
<dbReference type="InterPro" id="IPR018392">
    <property type="entry name" value="LysM"/>
</dbReference>
<evidence type="ECO:0000259" key="4">
    <source>
        <dbReference type="PROSITE" id="PS51782"/>
    </source>
</evidence>
<dbReference type="AlphaFoldDB" id="A0A4R6S608"/>
<dbReference type="Pfam" id="PF06737">
    <property type="entry name" value="Transglycosylas"/>
    <property type="match status" value="1"/>
</dbReference>
<feature type="region of interest" description="Disordered" evidence="3">
    <location>
        <begin position="92"/>
        <end position="130"/>
    </location>
</feature>
<dbReference type="GO" id="GO:0016787">
    <property type="term" value="F:hydrolase activity"/>
    <property type="evidence" value="ECO:0007669"/>
    <property type="project" value="UniProtKB-KW"/>
</dbReference>
<dbReference type="Gene3D" id="1.10.530.10">
    <property type="match status" value="1"/>
</dbReference>
<feature type="domain" description="LysM" evidence="4">
    <location>
        <begin position="129"/>
        <end position="177"/>
    </location>
</feature>
<evidence type="ECO:0000256" key="1">
    <source>
        <dbReference type="ARBA" id="ARBA00010830"/>
    </source>
</evidence>
<keyword evidence="6" id="KW-1185">Reference proteome</keyword>
<name>A0A4R6S608_LABRH</name>